<organism evidence="4 5">
    <name type="scientific">Mollisia scopiformis</name>
    <name type="common">Conifer needle endophyte fungus</name>
    <name type="synonym">Phialocephala scopiformis</name>
    <dbReference type="NCBI Taxonomy" id="149040"/>
    <lineage>
        <taxon>Eukaryota</taxon>
        <taxon>Fungi</taxon>
        <taxon>Dikarya</taxon>
        <taxon>Ascomycota</taxon>
        <taxon>Pezizomycotina</taxon>
        <taxon>Leotiomycetes</taxon>
        <taxon>Helotiales</taxon>
        <taxon>Mollisiaceae</taxon>
        <taxon>Mollisia</taxon>
    </lineage>
</organism>
<feature type="region of interest" description="Disordered" evidence="2">
    <location>
        <begin position="336"/>
        <end position="365"/>
    </location>
</feature>
<keyword evidence="5" id="KW-1185">Reference proteome</keyword>
<proteinExistence type="predicted"/>
<name>A0A194X677_MOLSC</name>
<dbReference type="InParanoid" id="A0A194X677"/>
<dbReference type="GeneID" id="28821688"/>
<dbReference type="STRING" id="149040.A0A194X677"/>
<reference evidence="4 5" key="1">
    <citation type="submission" date="2015-10" db="EMBL/GenBank/DDBJ databases">
        <title>Full genome of DAOMC 229536 Phialocephala scopiformis, a fungal endophyte of spruce producing the potent anti-insectan compound rugulosin.</title>
        <authorList>
            <consortium name="DOE Joint Genome Institute"/>
            <person name="Walker A.K."/>
            <person name="Frasz S.L."/>
            <person name="Seifert K.A."/>
            <person name="Miller J.D."/>
            <person name="Mondo S.J."/>
            <person name="Labutti K."/>
            <person name="Lipzen A."/>
            <person name="Dockter R."/>
            <person name="Kennedy M."/>
            <person name="Grigoriev I.V."/>
            <person name="Spatafora J.W."/>
        </authorList>
    </citation>
    <scope>NUCLEOTIDE SEQUENCE [LARGE SCALE GENOMIC DNA]</scope>
    <source>
        <strain evidence="4 5">CBS 120377</strain>
    </source>
</reference>
<feature type="region of interest" description="Disordered" evidence="2">
    <location>
        <begin position="617"/>
        <end position="664"/>
    </location>
</feature>
<evidence type="ECO:0000313" key="5">
    <source>
        <dbReference type="Proteomes" id="UP000070700"/>
    </source>
</evidence>
<dbReference type="EC" id="2.1.2.9" evidence="1"/>
<evidence type="ECO:0000256" key="1">
    <source>
        <dbReference type="ARBA" id="ARBA00012261"/>
    </source>
</evidence>
<feature type="region of interest" description="Disordered" evidence="2">
    <location>
        <begin position="547"/>
        <end position="567"/>
    </location>
</feature>
<dbReference type="Proteomes" id="UP000070700">
    <property type="component" value="Unassembled WGS sequence"/>
</dbReference>
<protein>
    <recommendedName>
        <fullName evidence="1">methionyl-tRNA formyltransferase</fullName>
        <ecNumber evidence="1">2.1.2.9</ecNumber>
    </recommendedName>
</protein>
<gene>
    <name evidence="4" type="ORF">LY89DRAFT_647570</name>
</gene>
<dbReference type="InterPro" id="IPR036477">
    <property type="entry name" value="Formyl_transf_N_sf"/>
</dbReference>
<dbReference type="PANTHER" id="PTHR11138:SF5">
    <property type="entry name" value="METHIONYL-TRNA FORMYLTRANSFERASE, MITOCHONDRIAL"/>
    <property type="match status" value="1"/>
</dbReference>
<dbReference type="EMBL" id="KQ947417">
    <property type="protein sequence ID" value="KUJ15683.1"/>
    <property type="molecule type" value="Genomic_DNA"/>
</dbReference>
<dbReference type="GO" id="GO:0005739">
    <property type="term" value="C:mitochondrion"/>
    <property type="evidence" value="ECO:0007669"/>
    <property type="project" value="TreeGrafter"/>
</dbReference>
<dbReference type="RefSeq" id="XP_018070038.1">
    <property type="nucleotide sequence ID" value="XM_018211962.1"/>
</dbReference>
<feature type="compositionally biased region" description="Basic and acidic residues" evidence="2">
    <location>
        <begin position="617"/>
        <end position="640"/>
    </location>
</feature>
<dbReference type="InterPro" id="IPR041711">
    <property type="entry name" value="Met-tRNA-FMT_N"/>
</dbReference>
<dbReference type="CDD" id="cd08646">
    <property type="entry name" value="FMT_core_Met-tRNA-FMT_N"/>
    <property type="match status" value="1"/>
</dbReference>
<dbReference type="KEGG" id="psco:LY89DRAFT_647570"/>
<dbReference type="PANTHER" id="PTHR11138">
    <property type="entry name" value="METHIONYL-TRNA FORMYLTRANSFERASE"/>
    <property type="match status" value="1"/>
</dbReference>
<dbReference type="InterPro" id="IPR002376">
    <property type="entry name" value="Formyl_transf_N"/>
</dbReference>
<accession>A0A194X677</accession>
<evidence type="ECO:0000256" key="2">
    <source>
        <dbReference type="SAM" id="MobiDB-lite"/>
    </source>
</evidence>
<dbReference type="Gene3D" id="3.40.50.12230">
    <property type="match status" value="1"/>
</dbReference>
<dbReference type="GO" id="GO:0004479">
    <property type="term" value="F:methionyl-tRNA formyltransferase activity"/>
    <property type="evidence" value="ECO:0007669"/>
    <property type="project" value="UniProtKB-EC"/>
</dbReference>
<feature type="compositionally biased region" description="Acidic residues" evidence="2">
    <location>
        <begin position="654"/>
        <end position="664"/>
    </location>
</feature>
<dbReference type="AlphaFoldDB" id="A0A194X677"/>
<dbReference type="OrthoDB" id="10268103at2759"/>
<dbReference type="Pfam" id="PF00551">
    <property type="entry name" value="Formyl_trans_N"/>
    <property type="match status" value="1"/>
</dbReference>
<dbReference type="SUPFAM" id="SSF53328">
    <property type="entry name" value="Formyltransferase"/>
    <property type="match status" value="1"/>
</dbReference>
<evidence type="ECO:0000259" key="3">
    <source>
        <dbReference type="Pfam" id="PF00551"/>
    </source>
</evidence>
<evidence type="ECO:0000313" key="4">
    <source>
        <dbReference type="EMBL" id="KUJ15683.1"/>
    </source>
</evidence>
<feature type="domain" description="Formyl transferase N-terminal" evidence="3">
    <location>
        <begin position="38"/>
        <end position="200"/>
    </location>
</feature>
<feature type="compositionally biased region" description="Polar residues" evidence="2">
    <location>
        <begin position="336"/>
        <end position="360"/>
    </location>
</feature>
<sequence length="664" mass="77103">MMMPLLFIRNAWRPSRFPSSLLHQGRFYATKKISKPLRILFCGSDSFSIACLQSLHAESQKNPDFIESIDVLCRPPKLTGRGMKVLQQVPIYEAAKNLGLTIHQRDTFAGWDLPTPDGESISLIIAVSFGLFIPARLIRAVKYGGLNVHPSMLPNHRGSAPLQRLIMTNAKTTGVTLQTLDTQKFDYGIILAQRKVHIPRAASITYPELLDHMTPRAAQLLIDGMRDRVFIPPLINKGKGTYESRLPPDQLVHAPKITKEDRHINWHRNDSLTRIDRRHRALGPLWSILYVGENITKRFVFHDFEMVERPTAINQMVRKWRTGRWFMNSVEKSDPDNTASFHSQLSDDGSSQSAATLNAHQTDEESFDTWRASGEYKSDQTEDEAFASWQQFRERQLARENEASSGQNVYHMIDTVTNGEMAPVFYIEDGHAIIVAVKDGAFRVKEITVEGDQRRTAAAAMKRYRKRGMWKLQYRPVEGIDRWFAAYNPRYTDTFSRDEWIKTLSPEQREEEEDKDLWALIREEKREERKLLEGLREPVRLARSLEPEERAREEHMTKEERKRLKNDIKEQKRLKRREADELFKERNQIKEDLKKADWSPLLLEKHREFFPEAMAEARKERLRERKEKDREIAKSMKEASDAPGEEASVHLNTSEDEDQNATED</sequence>